<dbReference type="Pfam" id="PF02812">
    <property type="entry name" value="ELFV_dehydrog_N"/>
    <property type="match status" value="1"/>
</dbReference>
<dbReference type="KEGG" id="nli:G3M70_09030"/>
<organism evidence="9 10">
    <name type="scientific">Candidatus Nitronauta litoralis</name>
    <dbReference type="NCBI Taxonomy" id="2705533"/>
    <lineage>
        <taxon>Bacteria</taxon>
        <taxon>Pseudomonadati</taxon>
        <taxon>Nitrospinota/Tectimicrobiota group</taxon>
        <taxon>Nitrospinota</taxon>
        <taxon>Nitrospinia</taxon>
        <taxon>Nitrospinales</taxon>
        <taxon>Nitrospinaceae</taxon>
        <taxon>Candidatus Nitronauta</taxon>
    </lineage>
</organism>
<dbReference type="InterPro" id="IPR036291">
    <property type="entry name" value="NAD(P)-bd_dom_sf"/>
</dbReference>
<dbReference type="SUPFAM" id="SSF51735">
    <property type="entry name" value="NAD(P)-binding Rossmann-fold domains"/>
    <property type="match status" value="1"/>
</dbReference>
<evidence type="ECO:0000256" key="7">
    <source>
        <dbReference type="RuleBase" id="RU004417"/>
    </source>
</evidence>
<dbReference type="SMART" id="SM00839">
    <property type="entry name" value="ELFV_dehydrog"/>
    <property type="match status" value="1"/>
</dbReference>
<sequence>MSAAHEEKSFRENVNLTFDIAASTLDIPEGLGYYIKGVNNVYQVRFPVKINGKVESFIGWRAVHSDHRLPAKGGIRFSPMVNQDEVEALAALMSYKCALVNVPFGGSKGGLVVNPKDYDEEAMEKITRRFAFELIRKDYINPAINVPAPDMGTGAREMAWIASTYAAQKTGDVNHLGCVTGKPVSQGGIRGRTEATGRGVVFGLREFFRHSEDVKEARMEGSLEGKRVIVQGLGNVGFHTAKILQEEDGAKIIGIVEWDGAILNPEGFDIEHVAQYKLNIGGLRGYSQGTFVEDGSRVLEQECDILIPAAMEGVINAHNATHIKAKLIAEAANGPVTFDAEMILRDMGVVMIPDIYLNAGGVVVSYFEWIKNLSHIRFGRMTRRWEEGQNALLLEAIEKSGGKVPDDLKLKLQQGASELELVRSGLDDSMREAFQSVREIYWSNDKVHSYRIAAMALSIEKIAISYQEMGVYP</sequence>
<proteinExistence type="inferred from homology"/>
<dbReference type="InterPro" id="IPR006096">
    <property type="entry name" value="Glu/Leu/Phe/Val/Trp_DH_C"/>
</dbReference>
<evidence type="ECO:0000259" key="8">
    <source>
        <dbReference type="SMART" id="SM00839"/>
    </source>
</evidence>
<dbReference type="GO" id="GO:0006538">
    <property type="term" value="P:L-glutamate catabolic process"/>
    <property type="evidence" value="ECO:0007669"/>
    <property type="project" value="TreeGrafter"/>
</dbReference>
<dbReference type="InterPro" id="IPR014362">
    <property type="entry name" value="Glu_DH"/>
</dbReference>
<feature type="binding site" evidence="5">
    <location>
        <position position="235"/>
    </location>
    <ligand>
        <name>NAD(+)</name>
        <dbReference type="ChEBI" id="CHEBI:57540"/>
    </ligand>
</feature>
<feature type="active site" description="Proton donor" evidence="4">
    <location>
        <position position="108"/>
    </location>
</feature>
<dbReference type="InterPro" id="IPR006095">
    <property type="entry name" value="Glu/Leu/Phe/Val/Trp_DH"/>
</dbReference>
<name>A0A7T0BVY6_9BACT</name>
<gene>
    <name evidence="9" type="ORF">G3M70_09030</name>
</gene>
<evidence type="ECO:0000256" key="5">
    <source>
        <dbReference type="PIRSR" id="PIRSR000185-2"/>
    </source>
</evidence>
<feature type="binding site" evidence="5">
    <location>
        <position position="365"/>
    </location>
    <ligand>
        <name>substrate</name>
    </ligand>
</feature>
<dbReference type="Proteomes" id="UP000594688">
    <property type="component" value="Chromosome"/>
</dbReference>
<dbReference type="PANTHER" id="PTHR11606">
    <property type="entry name" value="GLUTAMATE DEHYDROGENASE"/>
    <property type="match status" value="1"/>
</dbReference>
<dbReference type="CDD" id="cd01076">
    <property type="entry name" value="NAD_bind_1_Glu_DH"/>
    <property type="match status" value="1"/>
</dbReference>
<dbReference type="GO" id="GO:0004352">
    <property type="term" value="F:glutamate dehydrogenase (NAD+) activity"/>
    <property type="evidence" value="ECO:0007669"/>
    <property type="project" value="TreeGrafter"/>
</dbReference>
<evidence type="ECO:0000256" key="4">
    <source>
        <dbReference type="PIRSR" id="PIRSR000185-1"/>
    </source>
</evidence>
<dbReference type="Gene3D" id="3.40.50.720">
    <property type="entry name" value="NAD(P)-binding Rossmann-like Domain"/>
    <property type="match status" value="1"/>
</dbReference>
<feature type="site" description="Important for catalysis" evidence="6">
    <location>
        <position position="150"/>
    </location>
</feature>
<dbReference type="AlphaFoldDB" id="A0A7T0BVY6"/>
<dbReference type="FunFam" id="3.40.50.720:FF:000100">
    <property type="entry name" value="Glutamate dehydrogenase 1, mitochondrial"/>
    <property type="match status" value="1"/>
</dbReference>
<dbReference type="EMBL" id="CP048685">
    <property type="protein sequence ID" value="QPJ62009.1"/>
    <property type="molecule type" value="Genomic_DNA"/>
</dbReference>
<feature type="domain" description="Glutamate/phenylalanine/leucine/valine/L-tryptophan dehydrogenase C-terminal" evidence="8">
    <location>
        <begin position="189"/>
        <end position="470"/>
    </location>
</feature>
<dbReference type="InterPro" id="IPR046346">
    <property type="entry name" value="Aminoacid_DH-like_N_sf"/>
</dbReference>
<keyword evidence="5" id="KW-0547">Nucleotide-binding</keyword>
<dbReference type="Pfam" id="PF00208">
    <property type="entry name" value="ELFV_dehydrog"/>
    <property type="match status" value="1"/>
</dbReference>
<dbReference type="GO" id="GO:0000166">
    <property type="term" value="F:nucleotide binding"/>
    <property type="evidence" value="ECO:0007669"/>
    <property type="project" value="UniProtKB-KW"/>
</dbReference>
<keyword evidence="2 3" id="KW-0560">Oxidoreductase</keyword>
<evidence type="ECO:0000256" key="3">
    <source>
        <dbReference type="PIRNR" id="PIRNR000185"/>
    </source>
</evidence>
<comment type="similarity">
    <text evidence="1 3 7">Belongs to the Glu/Leu/Phe/Val dehydrogenases family.</text>
</comment>
<evidence type="ECO:0000313" key="10">
    <source>
        <dbReference type="Proteomes" id="UP000594688"/>
    </source>
</evidence>
<dbReference type="PROSITE" id="PS00074">
    <property type="entry name" value="GLFV_DEHYDROGENASE"/>
    <property type="match status" value="1"/>
</dbReference>
<dbReference type="SUPFAM" id="SSF53223">
    <property type="entry name" value="Aminoacid dehydrogenase-like, N-terminal domain"/>
    <property type="match status" value="1"/>
</dbReference>
<keyword evidence="5" id="KW-0520">NAD</keyword>
<dbReference type="InterPro" id="IPR006097">
    <property type="entry name" value="Glu/Leu/Phe/Val/Trp_DH_dimer"/>
</dbReference>
<feature type="binding site" evidence="5">
    <location>
        <position position="96"/>
    </location>
    <ligand>
        <name>substrate</name>
    </ligand>
</feature>
<evidence type="ECO:0000313" key="9">
    <source>
        <dbReference type="EMBL" id="QPJ62009.1"/>
    </source>
</evidence>
<dbReference type="InterPro" id="IPR033524">
    <property type="entry name" value="Glu/Leu/Phe/Val_DH_AS"/>
</dbReference>
<dbReference type="PRINTS" id="PR00082">
    <property type="entry name" value="GLFDHDRGNASE"/>
</dbReference>
<protein>
    <recommendedName>
        <fullName evidence="3">Glutamate dehydrogenase</fullName>
    </recommendedName>
</protein>
<dbReference type="InterPro" id="IPR033922">
    <property type="entry name" value="NAD_bind_Glu_DH"/>
</dbReference>
<accession>A0A7T0BVY6</accession>
<dbReference type="PANTHER" id="PTHR11606:SF13">
    <property type="entry name" value="GLUTAMATE DEHYDROGENASE 1, MITOCHONDRIAL"/>
    <property type="match status" value="1"/>
</dbReference>
<dbReference type="Gene3D" id="3.40.50.10860">
    <property type="entry name" value="Leucine Dehydrogenase, chain A, domain 1"/>
    <property type="match status" value="1"/>
</dbReference>
<dbReference type="PIRSF" id="PIRSF000185">
    <property type="entry name" value="Glu_DH"/>
    <property type="match status" value="1"/>
</dbReference>
<evidence type="ECO:0000256" key="2">
    <source>
        <dbReference type="ARBA" id="ARBA00023002"/>
    </source>
</evidence>
<reference evidence="9 10" key="1">
    <citation type="submission" date="2020-02" db="EMBL/GenBank/DDBJ databases">
        <title>Genomic and physiological characterization of two novel Nitrospinaceae genera.</title>
        <authorList>
            <person name="Mueller A.J."/>
            <person name="Jung M.-Y."/>
            <person name="Strachan C.R."/>
            <person name="Herbold C.W."/>
            <person name="Kirkegaard R.H."/>
            <person name="Daims H."/>
        </authorList>
    </citation>
    <scope>NUCLEOTIDE SEQUENCE [LARGE SCALE GENOMIC DNA]</scope>
    <source>
        <strain evidence="9">EB</strain>
    </source>
</reference>
<evidence type="ECO:0000256" key="1">
    <source>
        <dbReference type="ARBA" id="ARBA00006382"/>
    </source>
</evidence>
<evidence type="ECO:0000256" key="6">
    <source>
        <dbReference type="PIRSR" id="PIRSR000185-3"/>
    </source>
</evidence>
<feature type="binding site" evidence="5">
    <location>
        <position position="72"/>
    </location>
    <ligand>
        <name>substrate</name>
    </ligand>
</feature>
<feature type="binding site" evidence="5">
    <location>
        <position position="196"/>
    </location>
    <ligand>
        <name>NAD(+)</name>
        <dbReference type="ChEBI" id="CHEBI:57540"/>
    </ligand>
</feature>